<accession>A0A7E6FF91</accession>
<gene>
    <name evidence="4" type="primary">LOC115220570</name>
</gene>
<dbReference type="SMART" id="SM00353">
    <property type="entry name" value="HLH"/>
    <property type="match status" value="1"/>
</dbReference>
<evidence type="ECO:0000313" key="3">
    <source>
        <dbReference type="Proteomes" id="UP000515154"/>
    </source>
</evidence>
<dbReference type="PANTHER" id="PTHR19290">
    <property type="entry name" value="BASIC HELIX-LOOP-HELIX PROTEIN NEUROGENIN-RELATED"/>
    <property type="match status" value="1"/>
</dbReference>
<protein>
    <submittedName>
        <fullName evidence="4">Heart- and neural crest derivatives-expressed protein 1-like</fullName>
    </submittedName>
</protein>
<dbReference type="AlphaFoldDB" id="A0A7E6FF91"/>
<dbReference type="PANTHER" id="PTHR19290:SF102">
    <property type="entry name" value="TRANSCRIPTION FACTOR ATOH8"/>
    <property type="match status" value="1"/>
</dbReference>
<reference evidence="4" key="1">
    <citation type="submission" date="2025-08" db="UniProtKB">
        <authorList>
            <consortium name="RefSeq"/>
        </authorList>
    </citation>
    <scope>IDENTIFICATION</scope>
</reference>
<dbReference type="Gene3D" id="4.10.280.10">
    <property type="entry name" value="Helix-loop-helix DNA-binding domain"/>
    <property type="match status" value="1"/>
</dbReference>
<dbReference type="Pfam" id="PF00010">
    <property type="entry name" value="HLH"/>
    <property type="match status" value="1"/>
</dbReference>
<feature type="domain" description="BHLH" evidence="2">
    <location>
        <begin position="203"/>
        <end position="257"/>
    </location>
</feature>
<feature type="compositionally biased region" description="Low complexity" evidence="1">
    <location>
        <begin position="95"/>
        <end position="106"/>
    </location>
</feature>
<dbReference type="InterPro" id="IPR036638">
    <property type="entry name" value="HLH_DNA-bd_sf"/>
</dbReference>
<feature type="compositionally biased region" description="Low complexity" evidence="1">
    <location>
        <begin position="124"/>
        <end position="134"/>
    </location>
</feature>
<dbReference type="GO" id="GO:0045944">
    <property type="term" value="P:positive regulation of transcription by RNA polymerase II"/>
    <property type="evidence" value="ECO:0007669"/>
    <property type="project" value="TreeGrafter"/>
</dbReference>
<dbReference type="SUPFAM" id="SSF47459">
    <property type="entry name" value="HLH, helix-loop-helix DNA-binding domain"/>
    <property type="match status" value="1"/>
</dbReference>
<feature type="region of interest" description="Disordered" evidence="1">
    <location>
        <begin position="95"/>
        <end position="136"/>
    </location>
</feature>
<dbReference type="PROSITE" id="PS50888">
    <property type="entry name" value="BHLH"/>
    <property type="match status" value="1"/>
</dbReference>
<dbReference type="KEGG" id="osn:115220570"/>
<evidence type="ECO:0000259" key="2">
    <source>
        <dbReference type="PROSITE" id="PS50888"/>
    </source>
</evidence>
<feature type="compositionally biased region" description="Polar residues" evidence="1">
    <location>
        <begin position="41"/>
        <end position="63"/>
    </location>
</feature>
<feature type="compositionally biased region" description="Basic residues" evidence="1">
    <location>
        <begin position="107"/>
        <end position="123"/>
    </location>
</feature>
<dbReference type="InterPro" id="IPR011598">
    <property type="entry name" value="bHLH_dom"/>
</dbReference>
<evidence type="ECO:0000313" key="4">
    <source>
        <dbReference type="RefSeq" id="XP_036366005.1"/>
    </source>
</evidence>
<sequence>MMDFETAYPIGLYQEDRDPYQTMHSQSIDANPVYHLRDTSIDSTPSGSYNSLNEGPNAQTNRNLPWSIFDNAVSSQYATTGYYTTLAEPNDLQIQQQQQTSLQQNTHQHHSHHQRDHHHHHHQPQQQQQQQQSHVTPLTELHHQGQYTYNLQHHTSLQNAEIDLSATSFPVEVCHSPSKYNSLSIFHRPGRTRIRQMSKSTDSSREGATERERTRMHMLNDAFDDLRRVVPKSNLSEHQKLSKIATLRLAIHYISALASILKSTGADIKLIKDTTSIDGRGRRRTGRKRKLSYNVDTKT</sequence>
<keyword evidence="3" id="KW-1185">Reference proteome</keyword>
<dbReference type="GO" id="GO:0003700">
    <property type="term" value="F:DNA-binding transcription factor activity"/>
    <property type="evidence" value="ECO:0007669"/>
    <property type="project" value="TreeGrafter"/>
</dbReference>
<dbReference type="GO" id="GO:0046983">
    <property type="term" value="F:protein dimerization activity"/>
    <property type="evidence" value="ECO:0007669"/>
    <property type="project" value="InterPro"/>
</dbReference>
<dbReference type="GO" id="GO:0009653">
    <property type="term" value="P:anatomical structure morphogenesis"/>
    <property type="evidence" value="ECO:0007669"/>
    <property type="project" value="TreeGrafter"/>
</dbReference>
<dbReference type="Proteomes" id="UP000515154">
    <property type="component" value="Linkage group LG16"/>
</dbReference>
<dbReference type="GO" id="GO:0005634">
    <property type="term" value="C:nucleus"/>
    <property type="evidence" value="ECO:0007669"/>
    <property type="project" value="TreeGrafter"/>
</dbReference>
<feature type="region of interest" description="Disordered" evidence="1">
    <location>
        <begin position="37"/>
        <end position="63"/>
    </location>
</feature>
<organism evidence="3 4">
    <name type="scientific">Octopus sinensis</name>
    <name type="common">East Asian common octopus</name>
    <dbReference type="NCBI Taxonomy" id="2607531"/>
    <lineage>
        <taxon>Eukaryota</taxon>
        <taxon>Metazoa</taxon>
        <taxon>Spiralia</taxon>
        <taxon>Lophotrochozoa</taxon>
        <taxon>Mollusca</taxon>
        <taxon>Cephalopoda</taxon>
        <taxon>Coleoidea</taxon>
        <taxon>Octopodiformes</taxon>
        <taxon>Octopoda</taxon>
        <taxon>Incirrata</taxon>
        <taxon>Octopodidae</taxon>
        <taxon>Octopus</taxon>
    </lineage>
</organism>
<dbReference type="RefSeq" id="XP_036366005.1">
    <property type="nucleotide sequence ID" value="XM_036510112.1"/>
</dbReference>
<feature type="compositionally biased region" description="Basic residues" evidence="1">
    <location>
        <begin position="281"/>
        <end position="291"/>
    </location>
</feature>
<dbReference type="InterPro" id="IPR050359">
    <property type="entry name" value="bHLH_transcription_factors"/>
</dbReference>
<proteinExistence type="predicted"/>
<feature type="region of interest" description="Disordered" evidence="1">
    <location>
        <begin position="278"/>
        <end position="299"/>
    </location>
</feature>
<evidence type="ECO:0000256" key="1">
    <source>
        <dbReference type="SAM" id="MobiDB-lite"/>
    </source>
</evidence>
<dbReference type="GO" id="GO:0070888">
    <property type="term" value="F:E-box binding"/>
    <property type="evidence" value="ECO:0007669"/>
    <property type="project" value="TreeGrafter"/>
</dbReference>
<name>A0A7E6FF91_9MOLL</name>